<organism evidence="1 2">
    <name type="scientific">Oceanicoccus sagamiensis</name>
    <dbReference type="NCBI Taxonomy" id="716816"/>
    <lineage>
        <taxon>Bacteria</taxon>
        <taxon>Pseudomonadati</taxon>
        <taxon>Pseudomonadota</taxon>
        <taxon>Gammaproteobacteria</taxon>
        <taxon>Cellvibrionales</taxon>
        <taxon>Spongiibacteraceae</taxon>
        <taxon>Oceanicoccus</taxon>
    </lineage>
</organism>
<dbReference type="STRING" id="716816.BST96_18710"/>
<gene>
    <name evidence="1" type="ORF">BST96_18710</name>
</gene>
<reference evidence="1 2" key="1">
    <citation type="submission" date="2016-11" db="EMBL/GenBank/DDBJ databases">
        <title>Trade-off between light-utilization and light-protection in marine flavobacteria.</title>
        <authorList>
            <person name="Kumagai Y."/>
        </authorList>
    </citation>
    <scope>NUCLEOTIDE SEQUENCE [LARGE SCALE GENOMIC DNA]</scope>
    <source>
        <strain evidence="1 2">NBRC 107125</strain>
    </source>
</reference>
<dbReference type="RefSeq" id="WP_085760146.1">
    <property type="nucleotide sequence ID" value="NZ_CP019343.1"/>
</dbReference>
<evidence type="ECO:0000313" key="1">
    <source>
        <dbReference type="EMBL" id="ARN75947.1"/>
    </source>
</evidence>
<accession>A0A1X9NMB9</accession>
<protein>
    <recommendedName>
        <fullName evidence="3">DUF1853 domain-containing protein</fullName>
    </recommendedName>
</protein>
<dbReference type="KEGG" id="osg:BST96_18710"/>
<dbReference type="AlphaFoldDB" id="A0A1X9NMB9"/>
<keyword evidence="2" id="KW-1185">Reference proteome</keyword>
<dbReference type="Proteomes" id="UP000193450">
    <property type="component" value="Chromosome"/>
</dbReference>
<name>A0A1X9NMB9_9GAMM</name>
<dbReference type="EMBL" id="CP019343">
    <property type="protein sequence ID" value="ARN75947.1"/>
    <property type="molecule type" value="Genomic_DNA"/>
</dbReference>
<sequence>MVNLPLFETPCVRDLAWSCFGENLINDFALLDSNTSVQCCHISLTETRVQWLQQLDNTPAPLLDHLNKLHSTRIGIYFEALWQFFIEHDPKLELIAHNLQVNQDKKTYGEFDLIYKDNDNGQHYHLELAIKFYLNNSLAANHNNFSTDFYYWLGPNAIDRLDLKTDHLLTHQTQLGFSEAGKAALSTLGIDQVTPEIALKGRLFYPQNHTAEASPEVLSPAHNFSQWIYLSALQDITDLAEYWIILKRSEWISPYDGSESTLADKIIHYTALTTALEQQFSSNKQPIVICGLEQKKGFYREKTRYFITADCWPR</sequence>
<proteinExistence type="predicted"/>
<dbReference type="InterPro" id="IPR015003">
    <property type="entry name" value="DUF1853"/>
</dbReference>
<evidence type="ECO:0008006" key="3">
    <source>
        <dbReference type="Google" id="ProtNLM"/>
    </source>
</evidence>
<evidence type="ECO:0000313" key="2">
    <source>
        <dbReference type="Proteomes" id="UP000193450"/>
    </source>
</evidence>
<dbReference type="Pfam" id="PF08907">
    <property type="entry name" value="DUF1853"/>
    <property type="match status" value="1"/>
</dbReference>
<dbReference type="OrthoDB" id="378654at2"/>